<keyword evidence="4" id="KW-1003">Cell membrane</keyword>
<comment type="caution">
    <text evidence="9">The sequence shown here is derived from an EMBL/GenBank/DDBJ whole genome shotgun (WGS) entry which is preliminary data.</text>
</comment>
<evidence type="ECO:0000256" key="3">
    <source>
        <dbReference type="ARBA" id="ARBA00016882"/>
    </source>
</evidence>
<dbReference type="GO" id="GO:0005886">
    <property type="term" value="C:plasma membrane"/>
    <property type="evidence" value="ECO:0007669"/>
    <property type="project" value="UniProtKB-SubCell"/>
</dbReference>
<protein>
    <recommendedName>
        <fullName evidence="3">Small membrane A-kinase anchor protein</fullName>
    </recommendedName>
</protein>
<dbReference type="Proteomes" id="UP001066276">
    <property type="component" value="Chromosome 3_1"/>
</dbReference>
<dbReference type="EMBL" id="JANPWB010000005">
    <property type="protein sequence ID" value="KAJ1186988.1"/>
    <property type="molecule type" value="Genomic_DNA"/>
</dbReference>
<dbReference type="Pfam" id="PF15127">
    <property type="entry name" value="SmAKAP"/>
    <property type="match status" value="1"/>
</dbReference>
<evidence type="ECO:0000256" key="5">
    <source>
        <dbReference type="ARBA" id="ARBA00022707"/>
    </source>
</evidence>
<evidence type="ECO:0000313" key="9">
    <source>
        <dbReference type="EMBL" id="KAJ1186988.1"/>
    </source>
</evidence>
<keyword evidence="5" id="KW-0519">Myristate</keyword>
<accession>A0AAV7UDS4</accession>
<keyword evidence="7" id="KW-0564">Palmitate</keyword>
<dbReference type="InterPro" id="IPR027969">
    <property type="entry name" value="Small_membr_AKAP"/>
</dbReference>
<dbReference type="AlphaFoldDB" id="A0AAV7UDS4"/>
<dbReference type="PANTHER" id="PTHR36471">
    <property type="entry name" value="SMALL MEMBRANE A-KINASE ANCHOR PROTEIN"/>
    <property type="match status" value="1"/>
</dbReference>
<keyword evidence="6" id="KW-0472">Membrane</keyword>
<evidence type="ECO:0000256" key="1">
    <source>
        <dbReference type="ARBA" id="ARBA00004236"/>
    </source>
</evidence>
<evidence type="ECO:0000256" key="6">
    <source>
        <dbReference type="ARBA" id="ARBA00023136"/>
    </source>
</evidence>
<sequence>MLTSPPAGRELYELEPVSPFFSRPGEECDGEDLRIPMGICFWLYLPKGSVCWFIYCRDLWVTSVNHGPFPVWNQVHFPRTISVVPNLSEYFSGGTQREDLAKCMVLGLLRGAYPPERAEELYNLYCKIYELLSADTAELLFDDNPSYYSMGCIKSKQTYSVQNSTQHEKTQTSNDKPPEETMALVVSNQEATKDESLAPNPVLLEYAHRLSEEIVDTAVKQWAENDSKYSDIPFIESDVP</sequence>
<organism evidence="9 10">
    <name type="scientific">Pleurodeles waltl</name>
    <name type="common">Iberian ribbed newt</name>
    <dbReference type="NCBI Taxonomy" id="8319"/>
    <lineage>
        <taxon>Eukaryota</taxon>
        <taxon>Metazoa</taxon>
        <taxon>Chordata</taxon>
        <taxon>Craniata</taxon>
        <taxon>Vertebrata</taxon>
        <taxon>Euteleostomi</taxon>
        <taxon>Amphibia</taxon>
        <taxon>Batrachia</taxon>
        <taxon>Caudata</taxon>
        <taxon>Salamandroidea</taxon>
        <taxon>Salamandridae</taxon>
        <taxon>Pleurodelinae</taxon>
        <taxon>Pleurodeles</taxon>
    </lineage>
</organism>
<evidence type="ECO:0000313" key="10">
    <source>
        <dbReference type="Proteomes" id="UP001066276"/>
    </source>
</evidence>
<dbReference type="GO" id="GO:0034237">
    <property type="term" value="F:protein kinase A regulatory subunit binding"/>
    <property type="evidence" value="ECO:0007669"/>
    <property type="project" value="InterPro"/>
</dbReference>
<comment type="similarity">
    <text evidence="2">Belongs to the small membrane AKAP family.</text>
</comment>
<evidence type="ECO:0000256" key="8">
    <source>
        <dbReference type="ARBA" id="ARBA00023288"/>
    </source>
</evidence>
<evidence type="ECO:0000256" key="4">
    <source>
        <dbReference type="ARBA" id="ARBA00022475"/>
    </source>
</evidence>
<gene>
    <name evidence="9" type="ORF">NDU88_003767</name>
</gene>
<evidence type="ECO:0000256" key="7">
    <source>
        <dbReference type="ARBA" id="ARBA00023139"/>
    </source>
</evidence>
<reference evidence="9" key="1">
    <citation type="journal article" date="2022" name="bioRxiv">
        <title>Sequencing and chromosome-scale assembly of the giantPleurodeles waltlgenome.</title>
        <authorList>
            <person name="Brown T."/>
            <person name="Elewa A."/>
            <person name="Iarovenko S."/>
            <person name="Subramanian E."/>
            <person name="Araus A.J."/>
            <person name="Petzold A."/>
            <person name="Susuki M."/>
            <person name="Suzuki K.-i.T."/>
            <person name="Hayashi T."/>
            <person name="Toyoda A."/>
            <person name="Oliveira C."/>
            <person name="Osipova E."/>
            <person name="Leigh N.D."/>
            <person name="Simon A."/>
            <person name="Yun M.H."/>
        </authorList>
    </citation>
    <scope>NUCLEOTIDE SEQUENCE</scope>
    <source>
        <strain evidence="9">20211129_DDA</strain>
        <tissue evidence="9">Liver</tissue>
    </source>
</reference>
<proteinExistence type="inferred from homology"/>
<comment type="subcellular location">
    <subcellularLocation>
        <location evidence="1">Cell membrane</location>
    </subcellularLocation>
</comment>
<evidence type="ECO:0000256" key="2">
    <source>
        <dbReference type="ARBA" id="ARBA00007307"/>
    </source>
</evidence>
<keyword evidence="8" id="KW-0449">Lipoprotein</keyword>
<name>A0AAV7UDS4_PLEWA</name>
<keyword evidence="10" id="KW-1185">Reference proteome</keyword>
<dbReference type="PANTHER" id="PTHR36471:SF1">
    <property type="entry name" value="SMALL MEMBRANE A-KINASE ANCHOR PROTEIN"/>
    <property type="match status" value="1"/>
</dbReference>